<feature type="binding site" evidence="11">
    <location>
        <position position="70"/>
    </location>
    <ligand>
        <name>NADP(+)</name>
        <dbReference type="ChEBI" id="CHEBI:58349"/>
    </ligand>
</feature>
<feature type="binding site" evidence="11">
    <location>
        <begin position="42"/>
        <end position="45"/>
    </location>
    <ligand>
        <name>NADP(+)</name>
        <dbReference type="ChEBI" id="CHEBI:58349"/>
    </ligand>
</feature>
<dbReference type="UniPathway" id="UPA00049">
    <property type="reaction ID" value="UER00060"/>
</dbReference>
<dbReference type="SUPFAM" id="SSF48179">
    <property type="entry name" value="6-phosphogluconate dehydrogenase C-terminal domain-like"/>
    <property type="match status" value="1"/>
</dbReference>
<keyword evidence="5 11" id="KW-0479">Metal-binding</keyword>
<dbReference type="PROSITE" id="PS51851">
    <property type="entry name" value="KARI_C"/>
    <property type="match status" value="1"/>
</dbReference>
<dbReference type="InterPro" id="IPR000506">
    <property type="entry name" value="KARI_C"/>
</dbReference>
<dbReference type="PIRSF" id="PIRSF000116">
    <property type="entry name" value="IlvC_gammaproteo"/>
    <property type="match status" value="1"/>
</dbReference>
<comment type="caution">
    <text evidence="15">The sequence shown here is derived from an EMBL/GenBank/DDBJ whole genome shotgun (WGS) entry which is preliminary data.</text>
</comment>
<dbReference type="PANTHER" id="PTHR21371:SF1">
    <property type="entry name" value="KETOL-ACID REDUCTOISOMERASE, MITOCHONDRIAL"/>
    <property type="match status" value="1"/>
</dbReference>
<evidence type="ECO:0000256" key="5">
    <source>
        <dbReference type="ARBA" id="ARBA00022723"/>
    </source>
</evidence>
<feature type="domain" description="KARI N-terminal Rossmann" evidence="13">
    <location>
        <begin position="19"/>
        <end position="199"/>
    </location>
</feature>
<gene>
    <name evidence="11 15" type="primary">ilvC</name>
    <name evidence="15" type="ORF">BIFPSEUDO_04085</name>
</gene>
<dbReference type="InterPro" id="IPR014359">
    <property type="entry name" value="KARI_prok"/>
</dbReference>
<comment type="cofactor">
    <cofactor evidence="11">
        <name>Mg(2+)</name>
        <dbReference type="ChEBI" id="CHEBI:18420"/>
    </cofactor>
    <text evidence="11">Binds 2 magnesium ions per subunit.</text>
</comment>
<dbReference type="NCBIfam" id="TIGR00465">
    <property type="entry name" value="ilvC"/>
    <property type="match status" value="1"/>
</dbReference>
<keyword evidence="7 11" id="KW-0521">NADP</keyword>
<keyword evidence="15" id="KW-0413">Isomerase</keyword>
<dbReference type="EMBL" id="ABXX02000004">
    <property type="protein sequence ID" value="EEG70339.1"/>
    <property type="molecule type" value="Genomic_DNA"/>
</dbReference>
<organism evidence="15 16">
    <name type="scientific">Bifidobacterium pseudocatenulatum DSM 20438 = JCM 1200 = LMG 10505</name>
    <dbReference type="NCBI Taxonomy" id="547043"/>
    <lineage>
        <taxon>Bacteria</taxon>
        <taxon>Bacillati</taxon>
        <taxon>Actinomycetota</taxon>
        <taxon>Actinomycetes</taxon>
        <taxon>Bifidobacteriales</taxon>
        <taxon>Bifidobacteriaceae</taxon>
        <taxon>Bifidobacterium</taxon>
    </lineage>
</organism>
<reference evidence="15 16" key="1">
    <citation type="submission" date="2009-02" db="EMBL/GenBank/DDBJ databases">
        <title>Draft genome sequence of Bifidobacterium pseudocatenulatum (DSM 20438).</title>
        <authorList>
            <person name="Sudarsanam P."/>
            <person name="Ley R."/>
            <person name="Guruge J."/>
            <person name="Turnbaugh P.J."/>
            <person name="Mahowald M."/>
            <person name="Liep D."/>
            <person name="Gordon J."/>
        </authorList>
    </citation>
    <scope>NUCLEOTIDE SEQUENCE [LARGE SCALE GENOMIC DNA]</scope>
    <source>
        <strain evidence="15 16">DSM 20438</strain>
    </source>
</reference>
<dbReference type="Gene3D" id="3.40.50.720">
    <property type="entry name" value="NAD(P)-binding Rossmann-like Domain"/>
    <property type="match status" value="1"/>
</dbReference>
<name>C0BUJ9_BIFPS</name>
<evidence type="ECO:0000256" key="11">
    <source>
        <dbReference type="HAMAP-Rule" id="MF_00435"/>
    </source>
</evidence>
<feature type="binding site" evidence="11">
    <location>
        <position position="151"/>
    </location>
    <ligand>
        <name>NADP(+)</name>
        <dbReference type="ChEBI" id="CHEBI:58349"/>
    </ligand>
</feature>
<dbReference type="Proteomes" id="UP000003875">
    <property type="component" value="Unassembled WGS sequence"/>
</dbReference>
<dbReference type="eggNOG" id="COG0059">
    <property type="taxonomic scope" value="Bacteria"/>
</dbReference>
<feature type="binding site" evidence="11 12">
    <location>
        <position position="212"/>
    </location>
    <ligand>
        <name>Mg(2+)</name>
        <dbReference type="ChEBI" id="CHEBI:18420"/>
        <label>1</label>
    </ligand>
</feature>
<comment type="catalytic activity">
    <reaction evidence="10 11">
        <text>(2R)-2,3-dihydroxy-3-methylbutanoate + NADP(+) = (2S)-2-acetolactate + NADPH + H(+)</text>
        <dbReference type="Rhea" id="RHEA:22068"/>
        <dbReference type="ChEBI" id="CHEBI:15378"/>
        <dbReference type="ChEBI" id="CHEBI:49072"/>
        <dbReference type="ChEBI" id="CHEBI:57783"/>
        <dbReference type="ChEBI" id="CHEBI:58349"/>
        <dbReference type="ChEBI" id="CHEBI:58476"/>
        <dbReference type="EC" id="1.1.1.86"/>
    </reaction>
</comment>
<keyword evidence="8 11" id="KW-0560">Oxidoreductase</keyword>
<keyword evidence="9 11" id="KW-0100">Branched-chain amino acid biosynthesis</keyword>
<reference evidence="15 16" key="2">
    <citation type="submission" date="2009-02" db="EMBL/GenBank/DDBJ databases">
        <authorList>
            <person name="Fulton L."/>
            <person name="Clifton S."/>
            <person name="Fulton B."/>
            <person name="Xu J."/>
            <person name="Minx P."/>
            <person name="Pepin K.H."/>
            <person name="Johnson M."/>
            <person name="Bhonagiri V."/>
            <person name="Nash W.E."/>
            <person name="Mardis E.R."/>
            <person name="Wilson R.K."/>
        </authorList>
    </citation>
    <scope>NUCLEOTIDE SEQUENCE [LARGE SCALE GENOMIC DNA]</scope>
    <source>
        <strain evidence="15 16">DSM 20438</strain>
    </source>
</reference>
<accession>C0BUJ9</accession>
<feature type="binding site" evidence="11 12">
    <location>
        <position position="269"/>
    </location>
    <ligand>
        <name>substrate</name>
    </ligand>
</feature>
<comment type="caution">
    <text evidence="11">Lacks conserved residue(s) required for the propagation of feature annotation.</text>
</comment>
<dbReference type="HAMAP" id="MF_00435">
    <property type="entry name" value="IlvC"/>
    <property type="match status" value="1"/>
</dbReference>
<feature type="binding site" evidence="11">
    <location>
        <position position="65"/>
    </location>
    <ligand>
        <name>NADP(+)</name>
        <dbReference type="ChEBI" id="CHEBI:58349"/>
    </ligand>
</feature>
<evidence type="ECO:0000256" key="7">
    <source>
        <dbReference type="ARBA" id="ARBA00022857"/>
    </source>
</evidence>
<dbReference type="Gene3D" id="6.10.240.10">
    <property type="match status" value="1"/>
</dbReference>
<dbReference type="UniPathway" id="UPA00047">
    <property type="reaction ID" value="UER00056"/>
</dbReference>
<dbReference type="GO" id="GO:0009099">
    <property type="term" value="P:L-valine biosynthetic process"/>
    <property type="evidence" value="ECO:0007669"/>
    <property type="project" value="UniProtKB-UniRule"/>
</dbReference>
<evidence type="ECO:0000256" key="8">
    <source>
        <dbReference type="ARBA" id="ARBA00023002"/>
    </source>
</evidence>
<dbReference type="InterPro" id="IPR013116">
    <property type="entry name" value="KARI_N"/>
</dbReference>
<evidence type="ECO:0000256" key="6">
    <source>
        <dbReference type="ARBA" id="ARBA00022842"/>
    </source>
</evidence>
<dbReference type="NCBIfam" id="NF004017">
    <property type="entry name" value="PRK05479.1"/>
    <property type="match status" value="1"/>
</dbReference>
<evidence type="ECO:0000256" key="12">
    <source>
        <dbReference type="PROSITE-ProRule" id="PRU01198"/>
    </source>
</evidence>
<dbReference type="GO" id="GO:0009097">
    <property type="term" value="P:isoleucine biosynthetic process"/>
    <property type="evidence" value="ECO:0007669"/>
    <property type="project" value="UniProtKB-UniRule"/>
</dbReference>
<dbReference type="GO" id="GO:0005829">
    <property type="term" value="C:cytosol"/>
    <property type="evidence" value="ECO:0007669"/>
    <property type="project" value="TreeGrafter"/>
</dbReference>
<proteinExistence type="inferred from homology"/>
<evidence type="ECO:0000256" key="2">
    <source>
        <dbReference type="ARBA" id="ARBA00004885"/>
    </source>
</evidence>
<dbReference type="InterPro" id="IPR036291">
    <property type="entry name" value="NAD(P)-bd_dom_sf"/>
</dbReference>
<dbReference type="PANTHER" id="PTHR21371">
    <property type="entry name" value="KETOL-ACID REDUCTOISOMERASE, MITOCHONDRIAL"/>
    <property type="match status" value="1"/>
</dbReference>
<feature type="binding site" evidence="11 12">
    <location>
        <position position="208"/>
    </location>
    <ligand>
        <name>Mg(2+)</name>
        <dbReference type="ChEBI" id="CHEBI:18420"/>
        <label>1</label>
    </ligand>
</feature>
<comment type="function">
    <text evidence="11">Involved in the biosynthesis of branched-chain amino acids (BCAA). Catalyzes an alkyl-migration followed by a ketol-acid reduction of (S)-2-acetolactate (S2AL) to yield (R)-2,3-dihydroxy-isovalerate. In the isomerase reaction, S2AL is rearranged via a Mg-dependent methyl migration to produce 3-hydroxy-3-methyl-2-ketobutyrate (HMKB). In the reductase reaction, this 2-ketoacid undergoes a metal-dependent reduction by NADPH to yield (R)-2,3-dihydroxy-isovalerate.</text>
</comment>
<comment type="similarity">
    <text evidence="3 11 12">Belongs to the ketol-acid reductoisomerase family.</text>
</comment>
<comment type="catalytic activity">
    <reaction evidence="11">
        <text>(2R,3R)-2,3-dihydroxy-3-methylpentanoate + NADP(+) = (S)-2-ethyl-2-hydroxy-3-oxobutanoate + NADPH + H(+)</text>
        <dbReference type="Rhea" id="RHEA:13493"/>
        <dbReference type="ChEBI" id="CHEBI:15378"/>
        <dbReference type="ChEBI" id="CHEBI:49256"/>
        <dbReference type="ChEBI" id="CHEBI:49258"/>
        <dbReference type="ChEBI" id="CHEBI:57783"/>
        <dbReference type="ChEBI" id="CHEBI:58349"/>
        <dbReference type="EC" id="1.1.1.86"/>
    </reaction>
</comment>
<evidence type="ECO:0000256" key="3">
    <source>
        <dbReference type="ARBA" id="ARBA00010318"/>
    </source>
</evidence>
<feature type="binding site" evidence="11 12">
    <location>
        <position position="244"/>
    </location>
    <ligand>
        <name>Mg(2+)</name>
        <dbReference type="ChEBI" id="CHEBI:18420"/>
        <label>2</label>
    </ligand>
</feature>
<feature type="binding site" evidence="11">
    <location>
        <position position="68"/>
    </location>
    <ligand>
        <name>NADP(+)</name>
        <dbReference type="ChEBI" id="CHEBI:58349"/>
    </ligand>
</feature>
<dbReference type="InterPro" id="IPR008927">
    <property type="entry name" value="6-PGluconate_DH-like_C_sf"/>
</dbReference>
<evidence type="ECO:0000256" key="9">
    <source>
        <dbReference type="ARBA" id="ARBA00023304"/>
    </source>
</evidence>
<keyword evidence="4 11" id="KW-0028">Amino-acid biosynthesis</keyword>
<feature type="binding site" evidence="11 12">
    <location>
        <position position="248"/>
    </location>
    <ligand>
        <name>Mg(2+)</name>
        <dbReference type="ChEBI" id="CHEBI:18420"/>
        <label>2</label>
    </ligand>
</feature>
<feature type="binding site" evidence="11 12">
    <location>
        <position position="208"/>
    </location>
    <ligand>
        <name>Mg(2+)</name>
        <dbReference type="ChEBI" id="CHEBI:18420"/>
        <label>2</label>
    </ligand>
</feature>
<dbReference type="AlphaFoldDB" id="C0BUJ9"/>
<evidence type="ECO:0000313" key="15">
    <source>
        <dbReference type="EMBL" id="EEG70339.1"/>
    </source>
</evidence>
<dbReference type="GO" id="GO:0000287">
    <property type="term" value="F:magnesium ion binding"/>
    <property type="evidence" value="ECO:0007669"/>
    <property type="project" value="UniProtKB-UniRule"/>
</dbReference>
<evidence type="ECO:0000256" key="1">
    <source>
        <dbReference type="ARBA" id="ARBA00004864"/>
    </source>
</evidence>
<evidence type="ECO:0000313" key="16">
    <source>
        <dbReference type="Proteomes" id="UP000003875"/>
    </source>
</evidence>
<feature type="active site" evidence="11">
    <location>
        <position position="125"/>
    </location>
</feature>
<evidence type="ECO:0000259" key="13">
    <source>
        <dbReference type="PROSITE" id="PS51850"/>
    </source>
</evidence>
<sequence>MQVPNRYKKKNKGAPIMAATIWYEKDADLSVFDGKKVAILGYGSQGHAHALNLRDSGVDVVVGLRPTSKSVEYAKEQGLEVKPVAEAVAEADVVMILLPDQYQAAVYKKDVEPNLKPGAALAFAHGFNIHYGYIKPSEDHPVFMVAPKGPGHIVRREYAAGRGVPVVVAVEQDPDGKTWPLCLAYAKALGALRAGAIKTTFTEETETDLFGEQDVLMGGINHLCDMGFDVLTEAGYQPEIAYFEVFHELKMLVDLANEGGLNKARWSCSDTAQYGDYTSTVITEETKKRMQYQLKRIQDGSFAKEFMDDQAAGAPKFKELQEEYSHPHLETVGPKLRAMFSWNNQTDADADMAESFNGKIARTQVQ</sequence>
<evidence type="ECO:0000259" key="14">
    <source>
        <dbReference type="PROSITE" id="PS51851"/>
    </source>
</evidence>
<keyword evidence="6 11" id="KW-0460">Magnesium</keyword>
<evidence type="ECO:0000256" key="10">
    <source>
        <dbReference type="ARBA" id="ARBA00049021"/>
    </source>
</evidence>
<dbReference type="SUPFAM" id="SSF51735">
    <property type="entry name" value="NAD(P)-binding Rossmann-fold domains"/>
    <property type="match status" value="1"/>
</dbReference>
<dbReference type="GO" id="GO:0016853">
    <property type="term" value="F:isomerase activity"/>
    <property type="evidence" value="ECO:0007669"/>
    <property type="project" value="UniProtKB-KW"/>
</dbReference>
<dbReference type="Pfam" id="PF01450">
    <property type="entry name" value="KARI_C"/>
    <property type="match status" value="1"/>
</dbReference>
<comment type="pathway">
    <text evidence="1 11">Amino-acid biosynthesis; L-valine biosynthesis; L-valine from pyruvate: step 2/4.</text>
</comment>
<dbReference type="FunFam" id="3.40.50.720:FF:000023">
    <property type="entry name" value="Ketol-acid reductoisomerase (NADP(+))"/>
    <property type="match status" value="1"/>
</dbReference>
<evidence type="ECO:0000256" key="4">
    <source>
        <dbReference type="ARBA" id="ARBA00022605"/>
    </source>
</evidence>
<dbReference type="EC" id="1.1.1.86" evidence="11"/>
<feature type="domain" description="KARI C-terminal knotted" evidence="14">
    <location>
        <begin position="200"/>
        <end position="343"/>
    </location>
</feature>
<dbReference type="InterPro" id="IPR013023">
    <property type="entry name" value="KARI"/>
</dbReference>
<protein>
    <recommendedName>
        <fullName evidence="11">Ketol-acid reductoisomerase (NADP(+))</fullName>
        <shortName evidence="11">KARI</shortName>
        <ecNumber evidence="11">1.1.1.86</ecNumber>
    </recommendedName>
    <alternativeName>
        <fullName evidence="11">Acetohydroxy-acid isomeroreductase</fullName>
        <shortName evidence="11">AHIR</shortName>
    </alternativeName>
    <alternativeName>
        <fullName evidence="11">Alpha-keto-beta-hydroxylacyl reductoisomerase</fullName>
    </alternativeName>
</protein>
<dbReference type="PROSITE" id="PS51850">
    <property type="entry name" value="KARI_N"/>
    <property type="match status" value="1"/>
</dbReference>
<dbReference type="GO" id="GO:0050661">
    <property type="term" value="F:NADP binding"/>
    <property type="evidence" value="ECO:0007669"/>
    <property type="project" value="InterPro"/>
</dbReference>
<comment type="pathway">
    <text evidence="2 11">Amino-acid biosynthesis; L-isoleucine biosynthesis; L-isoleucine from 2-oxobutanoate: step 2/4.</text>
</comment>
<dbReference type="Pfam" id="PF07991">
    <property type="entry name" value="KARI_N"/>
    <property type="match status" value="1"/>
</dbReference>
<dbReference type="GO" id="GO:0004455">
    <property type="term" value="F:ketol-acid reductoisomerase activity"/>
    <property type="evidence" value="ECO:0007669"/>
    <property type="project" value="UniProtKB-UniRule"/>
</dbReference>